<feature type="region of interest" description="Disordered" evidence="1">
    <location>
        <begin position="1"/>
        <end position="75"/>
    </location>
</feature>
<feature type="compositionally biased region" description="Polar residues" evidence="1">
    <location>
        <begin position="43"/>
        <end position="63"/>
    </location>
</feature>
<feature type="compositionally biased region" description="Low complexity" evidence="1">
    <location>
        <begin position="64"/>
        <end position="75"/>
    </location>
</feature>
<organism evidence="2 3">
    <name type="scientific">Mycoemilia scoparia</name>
    <dbReference type="NCBI Taxonomy" id="417184"/>
    <lineage>
        <taxon>Eukaryota</taxon>
        <taxon>Fungi</taxon>
        <taxon>Fungi incertae sedis</taxon>
        <taxon>Zoopagomycota</taxon>
        <taxon>Kickxellomycotina</taxon>
        <taxon>Kickxellomycetes</taxon>
        <taxon>Kickxellales</taxon>
        <taxon>Kickxellaceae</taxon>
        <taxon>Mycoemilia</taxon>
    </lineage>
</organism>
<proteinExistence type="predicted"/>
<sequence>MHKKGFSFGFRSPTFMHKVRTSPSNESDGGYKQKDFNRGGLNSKGNMNRGAQRNTGEPQNMPMNNNISSTISNNASSSIQSEAPYFFRFHGKPPTALFDNSQVGKQYSFKGISVSNAEDGCSPSPAEFKTPSPDKNSQSPTKPPCKDDDSIRDPGFDQFQSDVQIANYYFGPNEVDDPAVIDAEITTTTSTATNTATTENNSQTGIATMGSSISPISSFSSSPSVFDAENLQPDEIRSDANEIQMSSGNAIEQDGLDANTNIQNNQDVFSVLTVADTNSSDISIDSNHAQTTEESVKLLEEIDKQIKDHVGLLDEKLDELQEIGQFLNKRMKETREATLSLLDSAEKDMF</sequence>
<keyword evidence="3" id="KW-1185">Reference proteome</keyword>
<feature type="compositionally biased region" description="Basic and acidic residues" evidence="1">
    <location>
        <begin position="144"/>
        <end position="155"/>
    </location>
</feature>
<accession>A0A9W7ZY98</accession>
<protein>
    <submittedName>
        <fullName evidence="2">Uncharacterized protein</fullName>
    </submittedName>
</protein>
<feature type="region of interest" description="Disordered" evidence="1">
    <location>
        <begin position="118"/>
        <end position="155"/>
    </location>
</feature>
<dbReference type="Proteomes" id="UP001150538">
    <property type="component" value="Unassembled WGS sequence"/>
</dbReference>
<evidence type="ECO:0000256" key="1">
    <source>
        <dbReference type="SAM" id="MobiDB-lite"/>
    </source>
</evidence>
<evidence type="ECO:0000313" key="3">
    <source>
        <dbReference type="Proteomes" id="UP001150538"/>
    </source>
</evidence>
<name>A0A9W7ZY98_9FUNG</name>
<dbReference type="AlphaFoldDB" id="A0A9W7ZY98"/>
<comment type="caution">
    <text evidence="2">The sequence shown here is derived from an EMBL/GenBank/DDBJ whole genome shotgun (WGS) entry which is preliminary data.</text>
</comment>
<evidence type="ECO:0000313" key="2">
    <source>
        <dbReference type="EMBL" id="KAJ1914209.1"/>
    </source>
</evidence>
<dbReference type="EMBL" id="JANBPU010000211">
    <property type="protein sequence ID" value="KAJ1914209.1"/>
    <property type="molecule type" value="Genomic_DNA"/>
</dbReference>
<reference evidence="2" key="1">
    <citation type="submission" date="2022-07" db="EMBL/GenBank/DDBJ databases">
        <title>Phylogenomic reconstructions and comparative analyses of Kickxellomycotina fungi.</title>
        <authorList>
            <person name="Reynolds N.K."/>
            <person name="Stajich J.E."/>
            <person name="Barry K."/>
            <person name="Grigoriev I.V."/>
            <person name="Crous P."/>
            <person name="Smith M.E."/>
        </authorList>
    </citation>
    <scope>NUCLEOTIDE SEQUENCE</scope>
    <source>
        <strain evidence="2">NBRC 100468</strain>
    </source>
</reference>
<gene>
    <name evidence="2" type="ORF">H4219_004892</name>
</gene>